<feature type="non-terminal residue" evidence="1">
    <location>
        <position position="279"/>
    </location>
</feature>
<feature type="non-terminal residue" evidence="1">
    <location>
        <position position="1"/>
    </location>
</feature>
<organism evidence="1">
    <name type="scientific">marine sediment metagenome</name>
    <dbReference type="NCBI Taxonomy" id="412755"/>
    <lineage>
        <taxon>unclassified sequences</taxon>
        <taxon>metagenomes</taxon>
        <taxon>ecological metagenomes</taxon>
    </lineage>
</organism>
<reference evidence="1" key="1">
    <citation type="journal article" date="2014" name="Front. Microbiol.">
        <title>High frequency of phylogenetically diverse reductive dehalogenase-homologous genes in deep subseafloor sedimentary metagenomes.</title>
        <authorList>
            <person name="Kawai M."/>
            <person name="Futagami T."/>
            <person name="Toyoda A."/>
            <person name="Takaki Y."/>
            <person name="Nishi S."/>
            <person name="Hori S."/>
            <person name="Arai W."/>
            <person name="Tsubouchi T."/>
            <person name="Morono Y."/>
            <person name="Uchiyama I."/>
            <person name="Ito T."/>
            <person name="Fujiyama A."/>
            <person name="Inagaki F."/>
            <person name="Takami H."/>
        </authorList>
    </citation>
    <scope>NUCLEOTIDE SEQUENCE</scope>
    <source>
        <strain evidence="1">Expedition CK06-06</strain>
    </source>
</reference>
<dbReference type="EMBL" id="BARS01016960">
    <property type="protein sequence ID" value="GAF92662.1"/>
    <property type="molecule type" value="Genomic_DNA"/>
</dbReference>
<gene>
    <name evidence="1" type="ORF">S01H1_27807</name>
</gene>
<name>X0TWZ7_9ZZZZ</name>
<comment type="caution">
    <text evidence="1">The sequence shown here is derived from an EMBL/GenBank/DDBJ whole genome shotgun (WGS) entry which is preliminary data.</text>
</comment>
<dbReference type="Gene3D" id="3.30.420.240">
    <property type="match status" value="1"/>
</dbReference>
<protein>
    <recommendedName>
        <fullName evidence="2">Terminase large subunit gp17-like C-terminal domain-containing protein</fullName>
    </recommendedName>
</protein>
<dbReference type="AlphaFoldDB" id="X0TWZ7"/>
<evidence type="ECO:0008006" key="2">
    <source>
        <dbReference type="Google" id="ProtNLM"/>
    </source>
</evidence>
<sequence length="279" mass="31484">RKWWHKIKWDYIGRPKPQDRTEVKLTDITLSDTVLTVTASPRDSGKFEGAHSRKRVLAIYDESKEIEDDVFDSVEGSFSKTEQPLIAAGSTPGVQMGRFYDICRGGPGYRDWYPIHITRDDMIKAGFMDAKWAHNRLLQWGADNPKYLNHIEGEFANDDPSVIIPFHWVSKAKDRWLDMEAAGTLPRYPNAIGVDCAWGGEDRTVICLTYNNVVLSIHTYDYRDTMESAGQVIMLAKYNKDIPIVVDVIGWGAGVHDSLKHSGYNVIAFNAGGKSDLTE</sequence>
<accession>X0TWZ7</accession>
<evidence type="ECO:0000313" key="1">
    <source>
        <dbReference type="EMBL" id="GAF92662.1"/>
    </source>
</evidence>
<proteinExistence type="predicted"/>